<keyword evidence="14" id="KW-0511">Multifunctional enzyme</keyword>
<dbReference type="Pfam" id="PF25597">
    <property type="entry name" value="SH3_retrovirus"/>
    <property type="match status" value="1"/>
</dbReference>
<keyword evidence="11" id="KW-0695">RNA-directed DNA polymerase</keyword>
<protein>
    <recommendedName>
        <fullName evidence="22">Integrase catalytic domain-containing protein</fullName>
    </recommendedName>
</protein>
<dbReference type="InterPro" id="IPR012337">
    <property type="entry name" value="RNaseH-like_sf"/>
</dbReference>
<dbReference type="InterPro" id="IPR039537">
    <property type="entry name" value="Retrotran_Ty1/copia-like"/>
</dbReference>
<comment type="caution">
    <text evidence="20">The sequence shown here is derived from an EMBL/GenBank/DDBJ whole genome shotgun (WGS) entry which is preliminary data.</text>
</comment>
<dbReference type="Gene3D" id="4.10.60.10">
    <property type="entry name" value="Zinc finger, CCHC-type"/>
    <property type="match status" value="1"/>
</dbReference>
<dbReference type="PANTHER" id="PTHR42648:SF11">
    <property type="entry name" value="TRANSPOSON TY4-P GAG-POL POLYPROTEIN"/>
    <property type="match status" value="1"/>
</dbReference>
<evidence type="ECO:0000256" key="4">
    <source>
        <dbReference type="ARBA" id="ARBA00022722"/>
    </source>
</evidence>
<dbReference type="Pfam" id="PF00098">
    <property type="entry name" value="zf-CCHC"/>
    <property type="match status" value="1"/>
</dbReference>
<evidence type="ECO:0000313" key="20">
    <source>
        <dbReference type="EMBL" id="MBW0498172.1"/>
    </source>
</evidence>
<evidence type="ECO:0000256" key="9">
    <source>
        <dbReference type="ARBA" id="ARBA00022884"/>
    </source>
</evidence>
<dbReference type="Pfam" id="PF07727">
    <property type="entry name" value="RVT_2"/>
    <property type="match status" value="1"/>
</dbReference>
<feature type="domain" description="CCHC-type" evidence="18">
    <location>
        <begin position="265"/>
        <end position="278"/>
    </location>
</feature>
<evidence type="ECO:0008006" key="22">
    <source>
        <dbReference type="Google" id="ProtNLM"/>
    </source>
</evidence>
<keyword evidence="17" id="KW-0863">Zinc-finger</keyword>
<keyword evidence="17" id="KW-0862">Zinc</keyword>
<evidence type="ECO:0000256" key="7">
    <source>
        <dbReference type="ARBA" id="ARBA00022801"/>
    </source>
</evidence>
<keyword evidence="8" id="KW-0460">Magnesium</keyword>
<dbReference type="GO" id="GO:0008270">
    <property type="term" value="F:zinc ion binding"/>
    <property type="evidence" value="ECO:0007669"/>
    <property type="project" value="UniProtKB-KW"/>
</dbReference>
<evidence type="ECO:0000259" key="19">
    <source>
        <dbReference type="PROSITE" id="PS50994"/>
    </source>
</evidence>
<dbReference type="PROSITE" id="PS50158">
    <property type="entry name" value="ZF_CCHC"/>
    <property type="match status" value="1"/>
</dbReference>
<dbReference type="InterPro" id="IPR036875">
    <property type="entry name" value="Znf_CCHC_sf"/>
</dbReference>
<feature type="domain" description="Integrase catalytic" evidence="19">
    <location>
        <begin position="530"/>
        <end position="696"/>
    </location>
</feature>
<keyword evidence="12" id="KW-0239">DNA-directed DNA polymerase</keyword>
<keyword evidence="10" id="KW-0229">DNA integration</keyword>
<dbReference type="PROSITE" id="PS50994">
    <property type="entry name" value="INTEGRASE"/>
    <property type="match status" value="1"/>
</dbReference>
<dbReference type="GO" id="GO:0003964">
    <property type="term" value="F:RNA-directed DNA polymerase activity"/>
    <property type="evidence" value="ECO:0007669"/>
    <property type="project" value="UniProtKB-KW"/>
</dbReference>
<evidence type="ECO:0000256" key="8">
    <source>
        <dbReference type="ARBA" id="ARBA00022842"/>
    </source>
</evidence>
<dbReference type="Gene3D" id="3.30.420.10">
    <property type="entry name" value="Ribonuclease H-like superfamily/Ribonuclease H"/>
    <property type="match status" value="1"/>
</dbReference>
<dbReference type="InterPro" id="IPR036397">
    <property type="entry name" value="RNaseH_sf"/>
</dbReference>
<dbReference type="GO" id="GO:0015074">
    <property type="term" value="P:DNA integration"/>
    <property type="evidence" value="ECO:0007669"/>
    <property type="project" value="UniProtKB-KW"/>
</dbReference>
<sequence>MAAKITGSTPEQEHHITDRISRIRTTISQATAMIKDEHMLKLDGSNFKSWEMRIAIILDDFIDDPSFLHREGPTLSSDEKICQGILIHSLPEAIQSEILHLRPCKAIYDHLRRLYHITTRAGQMESLEELLSIKMDENETPATYTLRIRSAASKFMQRGGTFTEDTLLGLIIQRGVKDLMFANTLMMRLENEINNKGTNPNLATCQQLLESSFQQHLSQTDPPKQHDLLTYRQASVKQGTPSSSGCYDEDSIDPAALKTAIRGICHNCKKPGHFARECQAKKDNVQRIPSSDNVPQFRAYYPIITPPTYPNARQHRMRETPVMKPGDYYRPNYQQRPMAPLNQGTATKTAGKCSFVTGVGSLLFRGTGNELVVVKNVFYSPNATTTLISPASIIRTGGKICIEGNDLIFCNARNIPLLTATFHASKRCWFFPRYLRGHESELEEAVHTESLVSLKARVGGEKEQTTKEEVNNLDVWHRMFGHCGIRRLRNFLTDRLGIKLSKHLTGNIHDCADCLVTKSLRRNTLLPTEQIMRPMDIIVSDLMGPFEKANINAGRWVITIRDVASTYGECQIIASKADAAAVLQGTITRWEIKTQRRLKTLRTDGGGEFWSNGMNHWCTVRGITHEQSLPMNHEQNGCAERFNRSIADMGRTVLRASKLGNTFWGYAFMWAAYTMNNIPNERTGKMTPAELLFNEKPPLDKIRIFGEKAYVHIPKEHRGKLDDRAHIGHVVMYLQWAKGCLFYIPGTNKLIPSAWAEFPESRRVTNIIRRDVPTAEPEKAGRSKMELPFILNTLELGNFKKEKAFTLQEKTAEAVTAPKEVIPKTYKEAMSGNDKAKWAKAIDEELRNMQRMEVFEIAEKRNGQHLINGGWIFAKKIDNITGDIRYKARYVARGNKQWRDEEYKETFAPTATFSALRLLLTWAAKHKWLVHSFDFTAAYLNAPIDMDVWIKPPDGLRIAEGMGCRLKKALYGMKQAGRCWWNHLSTKLKELGFKKSTYDPSVYFDTQNGTVTWIHVDDGIVIAQDERVLTALKENLSKSFAIKWKSGVNTIIGMEVRREEKGFTLTQKTLIDNVIAANWDGKKLQVTPLPPKCNVSTTPENEAVVEQKCFLSIIGGLSYIANGTRPDISFAVNLLARHAQAPGLHHWAMLQHLLGYLQNTKNRCLKLFPNNECITVASDASWGGEFSRSTHGYVITVHNCAIAWCSKRLTTVAASTSHAEYMALSLAARQGSWLKKLIKDVFNSDMRLLLQCDNESAIRISNNSASNKRTRHSDRDFFLVNEMLYNKTAELEWVSTKEMKADGLTKSLGPHMHGTFGDHFLS</sequence>
<dbReference type="GO" id="GO:0004519">
    <property type="term" value="F:endonuclease activity"/>
    <property type="evidence" value="ECO:0007669"/>
    <property type="project" value="UniProtKB-KW"/>
</dbReference>
<evidence type="ECO:0000259" key="18">
    <source>
        <dbReference type="PROSITE" id="PS50158"/>
    </source>
</evidence>
<evidence type="ECO:0000256" key="17">
    <source>
        <dbReference type="PROSITE-ProRule" id="PRU00047"/>
    </source>
</evidence>
<evidence type="ECO:0000256" key="11">
    <source>
        <dbReference type="ARBA" id="ARBA00022918"/>
    </source>
</evidence>
<evidence type="ECO:0000256" key="13">
    <source>
        <dbReference type="ARBA" id="ARBA00023172"/>
    </source>
</evidence>
<evidence type="ECO:0000313" key="21">
    <source>
        <dbReference type="Proteomes" id="UP000765509"/>
    </source>
</evidence>
<gene>
    <name evidence="20" type="ORF">O181_037887</name>
</gene>
<dbReference type="SUPFAM" id="SSF56672">
    <property type="entry name" value="DNA/RNA polymerases"/>
    <property type="match status" value="1"/>
</dbReference>
<keyword evidence="4" id="KW-0540">Nuclease</keyword>
<name>A0A9Q3D9X0_9BASI</name>
<accession>A0A9Q3D9X0</accession>
<dbReference type="OrthoDB" id="413361at2759"/>
<evidence type="ECO:0000256" key="16">
    <source>
        <dbReference type="ARBA" id="ARBA00049244"/>
    </source>
</evidence>
<comment type="catalytic activity">
    <reaction evidence="15">
        <text>DNA(n) + a 2'-deoxyribonucleoside 5'-triphosphate = DNA(n+1) + diphosphate</text>
        <dbReference type="Rhea" id="RHEA:22508"/>
        <dbReference type="Rhea" id="RHEA-COMP:17339"/>
        <dbReference type="Rhea" id="RHEA-COMP:17340"/>
        <dbReference type="ChEBI" id="CHEBI:33019"/>
        <dbReference type="ChEBI" id="CHEBI:61560"/>
        <dbReference type="ChEBI" id="CHEBI:173112"/>
        <dbReference type="EC" id="2.7.7.49"/>
    </reaction>
</comment>
<reference evidence="20" key="1">
    <citation type="submission" date="2021-03" db="EMBL/GenBank/DDBJ databases">
        <title>Draft genome sequence of rust myrtle Austropuccinia psidii MF-1, a brazilian biotype.</title>
        <authorList>
            <person name="Quecine M.C."/>
            <person name="Pachon D.M.R."/>
            <person name="Bonatelli M.L."/>
            <person name="Correr F.H."/>
            <person name="Franceschini L.M."/>
            <person name="Leite T.F."/>
            <person name="Margarido G.R.A."/>
            <person name="Almeida C.A."/>
            <person name="Ferrarezi J.A."/>
            <person name="Labate C.A."/>
        </authorList>
    </citation>
    <scope>NUCLEOTIDE SEQUENCE</scope>
    <source>
        <strain evidence="20">MF-1</strain>
    </source>
</reference>
<comment type="catalytic activity">
    <reaction evidence="16">
        <text>DNA(n) + a 2'-deoxyribonucleoside 5'-triphosphate = DNA(n+1) + diphosphate</text>
        <dbReference type="Rhea" id="RHEA:22508"/>
        <dbReference type="Rhea" id="RHEA-COMP:17339"/>
        <dbReference type="Rhea" id="RHEA-COMP:17340"/>
        <dbReference type="ChEBI" id="CHEBI:33019"/>
        <dbReference type="ChEBI" id="CHEBI:61560"/>
        <dbReference type="ChEBI" id="CHEBI:173112"/>
        <dbReference type="EC" id="2.7.7.7"/>
    </reaction>
</comment>
<evidence type="ECO:0000256" key="6">
    <source>
        <dbReference type="ARBA" id="ARBA00022759"/>
    </source>
</evidence>
<dbReference type="SMART" id="SM00343">
    <property type="entry name" value="ZnF_C2HC"/>
    <property type="match status" value="1"/>
</dbReference>
<dbReference type="InterPro" id="IPR043502">
    <property type="entry name" value="DNA/RNA_pol_sf"/>
</dbReference>
<evidence type="ECO:0000256" key="14">
    <source>
        <dbReference type="ARBA" id="ARBA00023268"/>
    </source>
</evidence>
<keyword evidence="7" id="KW-0378">Hydrolase</keyword>
<keyword evidence="2" id="KW-0507">mRNA processing</keyword>
<dbReference type="GO" id="GO:0006310">
    <property type="term" value="P:DNA recombination"/>
    <property type="evidence" value="ECO:0007669"/>
    <property type="project" value="UniProtKB-KW"/>
</dbReference>
<dbReference type="InterPro" id="IPR001878">
    <property type="entry name" value="Znf_CCHC"/>
</dbReference>
<evidence type="ECO:0000256" key="1">
    <source>
        <dbReference type="ARBA" id="ARBA00022578"/>
    </source>
</evidence>
<dbReference type="InterPro" id="IPR001584">
    <property type="entry name" value="Integrase_cat-core"/>
</dbReference>
<evidence type="ECO:0000256" key="2">
    <source>
        <dbReference type="ARBA" id="ARBA00022664"/>
    </source>
</evidence>
<dbReference type="CDD" id="cd09272">
    <property type="entry name" value="RNase_HI_RT_Ty1"/>
    <property type="match status" value="1"/>
</dbReference>
<dbReference type="SUPFAM" id="SSF57756">
    <property type="entry name" value="Retrovirus zinc finger-like domains"/>
    <property type="match status" value="1"/>
</dbReference>
<keyword evidence="9" id="KW-0694">RNA-binding</keyword>
<dbReference type="GO" id="GO:0003887">
    <property type="term" value="F:DNA-directed DNA polymerase activity"/>
    <property type="evidence" value="ECO:0007669"/>
    <property type="project" value="UniProtKB-KW"/>
</dbReference>
<evidence type="ECO:0000256" key="3">
    <source>
        <dbReference type="ARBA" id="ARBA00022695"/>
    </source>
</evidence>
<evidence type="ECO:0000256" key="10">
    <source>
        <dbReference type="ARBA" id="ARBA00022908"/>
    </source>
</evidence>
<dbReference type="Proteomes" id="UP000765509">
    <property type="component" value="Unassembled WGS sequence"/>
</dbReference>
<keyword evidence="21" id="KW-1185">Reference proteome</keyword>
<proteinExistence type="predicted"/>
<keyword evidence="12" id="KW-0808">Transferase</keyword>
<keyword evidence="13" id="KW-0233">DNA recombination</keyword>
<dbReference type="SUPFAM" id="SSF53098">
    <property type="entry name" value="Ribonuclease H-like"/>
    <property type="match status" value="1"/>
</dbReference>
<dbReference type="GO" id="GO:0005634">
    <property type="term" value="C:nucleus"/>
    <property type="evidence" value="ECO:0007669"/>
    <property type="project" value="UniProtKB-ARBA"/>
</dbReference>
<dbReference type="InterPro" id="IPR057670">
    <property type="entry name" value="SH3_retrovirus"/>
</dbReference>
<keyword evidence="1" id="KW-0815">Transposition</keyword>
<dbReference type="GO" id="GO:0016787">
    <property type="term" value="F:hydrolase activity"/>
    <property type="evidence" value="ECO:0007669"/>
    <property type="project" value="UniProtKB-KW"/>
</dbReference>
<dbReference type="InterPro" id="IPR013103">
    <property type="entry name" value="RVT_2"/>
</dbReference>
<keyword evidence="5" id="KW-0479">Metal-binding</keyword>
<evidence type="ECO:0000256" key="15">
    <source>
        <dbReference type="ARBA" id="ARBA00048173"/>
    </source>
</evidence>
<keyword evidence="3" id="KW-0548">Nucleotidyltransferase</keyword>
<organism evidence="20 21">
    <name type="scientific">Austropuccinia psidii MF-1</name>
    <dbReference type="NCBI Taxonomy" id="1389203"/>
    <lineage>
        <taxon>Eukaryota</taxon>
        <taxon>Fungi</taxon>
        <taxon>Dikarya</taxon>
        <taxon>Basidiomycota</taxon>
        <taxon>Pucciniomycotina</taxon>
        <taxon>Pucciniomycetes</taxon>
        <taxon>Pucciniales</taxon>
        <taxon>Sphaerophragmiaceae</taxon>
        <taxon>Austropuccinia</taxon>
    </lineage>
</organism>
<keyword evidence="6" id="KW-0255">Endonuclease</keyword>
<evidence type="ECO:0000256" key="5">
    <source>
        <dbReference type="ARBA" id="ARBA00022723"/>
    </source>
</evidence>
<dbReference type="EMBL" id="AVOT02014599">
    <property type="protein sequence ID" value="MBW0498172.1"/>
    <property type="molecule type" value="Genomic_DNA"/>
</dbReference>
<dbReference type="GO" id="GO:0006397">
    <property type="term" value="P:mRNA processing"/>
    <property type="evidence" value="ECO:0007669"/>
    <property type="project" value="UniProtKB-KW"/>
</dbReference>
<dbReference type="PANTHER" id="PTHR42648">
    <property type="entry name" value="TRANSPOSASE, PUTATIVE-RELATED"/>
    <property type="match status" value="1"/>
</dbReference>
<evidence type="ECO:0000256" key="12">
    <source>
        <dbReference type="ARBA" id="ARBA00022932"/>
    </source>
</evidence>
<dbReference type="GO" id="GO:0032196">
    <property type="term" value="P:transposition"/>
    <property type="evidence" value="ECO:0007669"/>
    <property type="project" value="UniProtKB-KW"/>
</dbReference>
<dbReference type="GO" id="GO:0003723">
    <property type="term" value="F:RNA binding"/>
    <property type="evidence" value="ECO:0007669"/>
    <property type="project" value="UniProtKB-KW"/>
</dbReference>